<keyword evidence="4 5" id="KW-0472">Membrane</keyword>
<comment type="caution">
    <text evidence="7">The sequence shown here is derived from an EMBL/GenBank/DDBJ whole genome shotgun (WGS) entry which is preliminary data.</text>
</comment>
<evidence type="ECO:0000256" key="5">
    <source>
        <dbReference type="SAM" id="Phobius"/>
    </source>
</evidence>
<evidence type="ECO:0000313" key="8">
    <source>
        <dbReference type="Proteomes" id="UP001152320"/>
    </source>
</evidence>
<feature type="domain" description="EamA" evidence="6">
    <location>
        <begin position="2"/>
        <end position="122"/>
    </location>
</feature>
<gene>
    <name evidence="7" type="ORF">HOLleu_12204</name>
</gene>
<keyword evidence="3 5" id="KW-1133">Transmembrane helix</keyword>
<dbReference type="AlphaFoldDB" id="A0A9Q1HCT9"/>
<evidence type="ECO:0000256" key="4">
    <source>
        <dbReference type="ARBA" id="ARBA00023136"/>
    </source>
</evidence>
<dbReference type="GO" id="GO:0016020">
    <property type="term" value="C:membrane"/>
    <property type="evidence" value="ECO:0007669"/>
    <property type="project" value="UniProtKB-SubCell"/>
</dbReference>
<comment type="subcellular location">
    <subcellularLocation>
        <location evidence="1">Membrane</location>
        <topology evidence="1">Multi-pass membrane protein</topology>
    </subcellularLocation>
</comment>
<feature type="transmembrane region" description="Helical" evidence="5">
    <location>
        <begin position="141"/>
        <end position="160"/>
    </location>
</feature>
<reference evidence="7" key="1">
    <citation type="submission" date="2021-10" db="EMBL/GenBank/DDBJ databases">
        <title>Tropical sea cucumber genome reveals ecological adaptation and Cuvierian tubules defense mechanism.</title>
        <authorList>
            <person name="Chen T."/>
        </authorList>
    </citation>
    <scope>NUCLEOTIDE SEQUENCE</scope>
    <source>
        <strain evidence="7">Nanhai2018</strain>
        <tissue evidence="7">Muscle</tissue>
    </source>
</reference>
<dbReference type="InterPro" id="IPR000620">
    <property type="entry name" value="EamA_dom"/>
</dbReference>
<keyword evidence="8" id="KW-1185">Reference proteome</keyword>
<feature type="transmembrane region" description="Helical" evidence="5">
    <location>
        <begin position="107"/>
        <end position="129"/>
    </location>
</feature>
<dbReference type="PANTHER" id="PTHR22911:SF6">
    <property type="entry name" value="SOLUTE CARRIER FAMILY 35 MEMBER G1"/>
    <property type="match status" value="1"/>
</dbReference>
<keyword evidence="2 5" id="KW-0812">Transmembrane</keyword>
<evidence type="ECO:0000256" key="2">
    <source>
        <dbReference type="ARBA" id="ARBA00022692"/>
    </source>
</evidence>
<dbReference type="Proteomes" id="UP001152320">
    <property type="component" value="Chromosome 5"/>
</dbReference>
<feature type="transmembrane region" description="Helical" evidence="5">
    <location>
        <begin position="208"/>
        <end position="226"/>
    </location>
</feature>
<name>A0A9Q1HCT9_HOLLE</name>
<organism evidence="7 8">
    <name type="scientific">Holothuria leucospilota</name>
    <name type="common">Black long sea cucumber</name>
    <name type="synonym">Mertensiothuria leucospilota</name>
    <dbReference type="NCBI Taxonomy" id="206669"/>
    <lineage>
        <taxon>Eukaryota</taxon>
        <taxon>Metazoa</taxon>
        <taxon>Echinodermata</taxon>
        <taxon>Eleutherozoa</taxon>
        <taxon>Echinozoa</taxon>
        <taxon>Holothuroidea</taxon>
        <taxon>Aspidochirotacea</taxon>
        <taxon>Aspidochirotida</taxon>
        <taxon>Holothuriidae</taxon>
        <taxon>Holothuria</taxon>
    </lineage>
</organism>
<protein>
    <submittedName>
        <fullName evidence="7">Solute carrier family 35 member G1</fullName>
    </submittedName>
</protein>
<feature type="transmembrane region" description="Helical" evidence="5">
    <location>
        <begin position="82"/>
        <end position="100"/>
    </location>
</feature>
<dbReference type="OrthoDB" id="306876at2759"/>
<feature type="transmembrane region" description="Helical" evidence="5">
    <location>
        <begin position="51"/>
        <end position="70"/>
    </location>
</feature>
<feature type="domain" description="EamA" evidence="6">
    <location>
        <begin position="142"/>
        <end position="273"/>
    </location>
</feature>
<proteinExistence type="predicted"/>
<dbReference type="PANTHER" id="PTHR22911">
    <property type="entry name" value="ACYL-MALONYL CONDENSING ENZYME-RELATED"/>
    <property type="match status" value="1"/>
</dbReference>
<dbReference type="InterPro" id="IPR037185">
    <property type="entry name" value="EmrE-like"/>
</dbReference>
<feature type="transmembrane region" description="Helical" evidence="5">
    <location>
        <begin position="20"/>
        <end position="39"/>
    </location>
</feature>
<sequence length="314" mass="34112">MYASGNVLYRFVQNEVHNMEIVFIIYLIQVLMTVPPITFYGSSPVAKSKKIFILMCVRGLTGVSGIISFFRALQYMPTGDATVIVCSAPIFVGIFARIFLKEAFGFVDIVLTFIVVAGVVLIAKPPFLFGQEVGGGTQSNVIGSAYAFGACVSCALTYVINRKLGLLRVDSFVNVLHFIVIGTIVSAILNTVLGGWSIPPCGIVRFELVGMGTTTFVAQCLITYSYKIEKGIIVSLLQTNEVIFAYLLEFLFFSVTPDLIGLAGVVAVMSASVTSSVKKSEWVSSCRRKDKSRQEEVVTATVLSKNGEQKETLV</sequence>
<dbReference type="EMBL" id="JAIZAY010000005">
    <property type="protein sequence ID" value="KAJ8041399.1"/>
    <property type="molecule type" value="Genomic_DNA"/>
</dbReference>
<evidence type="ECO:0000313" key="7">
    <source>
        <dbReference type="EMBL" id="KAJ8041399.1"/>
    </source>
</evidence>
<evidence type="ECO:0000256" key="1">
    <source>
        <dbReference type="ARBA" id="ARBA00004141"/>
    </source>
</evidence>
<accession>A0A9Q1HCT9</accession>
<evidence type="ECO:0000256" key="3">
    <source>
        <dbReference type="ARBA" id="ARBA00022989"/>
    </source>
</evidence>
<dbReference type="Pfam" id="PF00892">
    <property type="entry name" value="EamA"/>
    <property type="match status" value="2"/>
</dbReference>
<feature type="transmembrane region" description="Helical" evidence="5">
    <location>
        <begin position="172"/>
        <end position="196"/>
    </location>
</feature>
<evidence type="ECO:0000259" key="6">
    <source>
        <dbReference type="Pfam" id="PF00892"/>
    </source>
</evidence>
<dbReference type="SUPFAM" id="SSF103481">
    <property type="entry name" value="Multidrug resistance efflux transporter EmrE"/>
    <property type="match status" value="2"/>
</dbReference>